<dbReference type="PROSITE" id="PS51762">
    <property type="entry name" value="GH16_2"/>
    <property type="match status" value="1"/>
</dbReference>
<sequence>MSYSRLIPFFLSLLFFRAVLVDAAHLEGWSRTLAPIPPPRFLLLLAELFLKKPDGTVTTQGGVNDKIGSGATINSTFVLLYGKVTFTLSAPVVPGVVTAAILMAEYIDDEIDVELLGGSPSHWQSNIFAENPQDTQPLFGIFGEIEDYSGSGTIAQNHSYTIDWNADRIVWSVDGQVIRTLGKDQTSRNGVLHYPSQPARVQLGIWDASSDVGTAHWAGGPIDWTTAPAKMAATFTSVTVECT</sequence>
<dbReference type="InterPro" id="IPR050546">
    <property type="entry name" value="Glycosyl_Hydrlase_16"/>
</dbReference>
<dbReference type="GO" id="GO:0031505">
    <property type="term" value="P:fungal-type cell wall organization"/>
    <property type="evidence" value="ECO:0007669"/>
    <property type="project" value="TreeGrafter"/>
</dbReference>
<reference evidence="6 7" key="1">
    <citation type="journal article" date="2018" name="Sci. Rep.">
        <title>Genome sequence of the cauliflower mushroom Sparassis crispa (Hanabiratake) and its association with beneficial usage.</title>
        <authorList>
            <person name="Kiyama R."/>
            <person name="Furutani Y."/>
            <person name="Kawaguchi K."/>
            <person name="Nakanishi T."/>
        </authorList>
    </citation>
    <scope>NUCLEOTIDE SEQUENCE [LARGE SCALE GENOMIC DNA]</scope>
</reference>
<keyword evidence="1 4" id="KW-0732">Signal</keyword>
<evidence type="ECO:0000256" key="1">
    <source>
        <dbReference type="ARBA" id="ARBA00022729"/>
    </source>
</evidence>
<dbReference type="Pfam" id="PF00722">
    <property type="entry name" value="Glyco_hydro_16"/>
    <property type="match status" value="1"/>
</dbReference>
<dbReference type="SUPFAM" id="SSF49899">
    <property type="entry name" value="Concanavalin A-like lectins/glucanases"/>
    <property type="match status" value="1"/>
</dbReference>
<comment type="caution">
    <text evidence="6">The sequence shown here is derived from an EMBL/GenBank/DDBJ whole genome shotgun (WGS) entry which is preliminary data.</text>
</comment>
<dbReference type="PANTHER" id="PTHR10963:SF22">
    <property type="entry name" value="GLYCOSIDASE CRH2-RELATED"/>
    <property type="match status" value="1"/>
</dbReference>
<dbReference type="EMBL" id="BFAD01000009">
    <property type="protein sequence ID" value="GBE86146.1"/>
    <property type="molecule type" value="Genomic_DNA"/>
</dbReference>
<dbReference type="PANTHER" id="PTHR10963">
    <property type="entry name" value="GLYCOSYL HYDROLASE-RELATED"/>
    <property type="match status" value="1"/>
</dbReference>
<feature type="domain" description="GH16" evidence="5">
    <location>
        <begin position="31"/>
        <end position="233"/>
    </location>
</feature>
<gene>
    <name evidence="6" type="ORF">SCP_0900230</name>
</gene>
<dbReference type="Gene3D" id="2.60.120.200">
    <property type="match status" value="1"/>
</dbReference>
<dbReference type="AlphaFoldDB" id="A0A401GVB9"/>
<dbReference type="GO" id="GO:0005975">
    <property type="term" value="P:carbohydrate metabolic process"/>
    <property type="evidence" value="ECO:0007669"/>
    <property type="project" value="InterPro"/>
</dbReference>
<dbReference type="InterPro" id="IPR000757">
    <property type="entry name" value="Beta-glucanase-like"/>
</dbReference>
<evidence type="ECO:0000256" key="2">
    <source>
        <dbReference type="ARBA" id="ARBA00022801"/>
    </source>
</evidence>
<evidence type="ECO:0000313" key="6">
    <source>
        <dbReference type="EMBL" id="GBE86146.1"/>
    </source>
</evidence>
<keyword evidence="3" id="KW-0326">Glycosidase</keyword>
<feature type="chain" id="PRO_5019399718" evidence="4">
    <location>
        <begin position="24"/>
        <end position="243"/>
    </location>
</feature>
<dbReference type="GeneID" id="38783063"/>
<dbReference type="STRING" id="139825.A0A401GVB9"/>
<dbReference type="GO" id="GO:0004553">
    <property type="term" value="F:hydrolase activity, hydrolyzing O-glycosyl compounds"/>
    <property type="evidence" value="ECO:0007669"/>
    <property type="project" value="InterPro"/>
</dbReference>
<dbReference type="RefSeq" id="XP_027617059.1">
    <property type="nucleotide sequence ID" value="XM_027761258.1"/>
</dbReference>
<evidence type="ECO:0000256" key="3">
    <source>
        <dbReference type="ARBA" id="ARBA00023295"/>
    </source>
</evidence>
<keyword evidence="7" id="KW-1185">Reference proteome</keyword>
<protein>
    <submittedName>
        <fullName evidence="6">Glycoside hydrolase family 16 protein</fullName>
    </submittedName>
</protein>
<dbReference type="Proteomes" id="UP000287166">
    <property type="component" value="Unassembled WGS sequence"/>
</dbReference>
<evidence type="ECO:0000259" key="5">
    <source>
        <dbReference type="PROSITE" id="PS51762"/>
    </source>
</evidence>
<feature type="signal peptide" evidence="4">
    <location>
        <begin position="1"/>
        <end position="23"/>
    </location>
</feature>
<dbReference type="OrthoDB" id="4781at2759"/>
<proteinExistence type="predicted"/>
<accession>A0A401GVB9</accession>
<evidence type="ECO:0000313" key="7">
    <source>
        <dbReference type="Proteomes" id="UP000287166"/>
    </source>
</evidence>
<organism evidence="6 7">
    <name type="scientific">Sparassis crispa</name>
    <dbReference type="NCBI Taxonomy" id="139825"/>
    <lineage>
        <taxon>Eukaryota</taxon>
        <taxon>Fungi</taxon>
        <taxon>Dikarya</taxon>
        <taxon>Basidiomycota</taxon>
        <taxon>Agaricomycotina</taxon>
        <taxon>Agaricomycetes</taxon>
        <taxon>Polyporales</taxon>
        <taxon>Sparassidaceae</taxon>
        <taxon>Sparassis</taxon>
    </lineage>
</organism>
<keyword evidence="2 6" id="KW-0378">Hydrolase</keyword>
<name>A0A401GVB9_9APHY</name>
<evidence type="ECO:0000256" key="4">
    <source>
        <dbReference type="SAM" id="SignalP"/>
    </source>
</evidence>
<dbReference type="GO" id="GO:0009277">
    <property type="term" value="C:fungal-type cell wall"/>
    <property type="evidence" value="ECO:0007669"/>
    <property type="project" value="TreeGrafter"/>
</dbReference>
<dbReference type="InParanoid" id="A0A401GVB9"/>
<dbReference type="GO" id="GO:0016757">
    <property type="term" value="F:glycosyltransferase activity"/>
    <property type="evidence" value="ECO:0007669"/>
    <property type="project" value="TreeGrafter"/>
</dbReference>
<dbReference type="InterPro" id="IPR013320">
    <property type="entry name" value="ConA-like_dom_sf"/>
</dbReference>